<dbReference type="InterPro" id="IPR003708">
    <property type="entry name" value="SecB"/>
</dbReference>
<dbReference type="SUPFAM" id="SSF54611">
    <property type="entry name" value="SecB-like"/>
    <property type="match status" value="1"/>
</dbReference>
<evidence type="ECO:0000313" key="2">
    <source>
        <dbReference type="EMBL" id="GAA0365710.1"/>
    </source>
</evidence>
<comment type="similarity">
    <text evidence="1">Belongs to the SecB family.</text>
</comment>
<dbReference type="InterPro" id="IPR035958">
    <property type="entry name" value="SecB-like_sf"/>
</dbReference>
<evidence type="ECO:0000313" key="3">
    <source>
        <dbReference type="Proteomes" id="UP001501166"/>
    </source>
</evidence>
<gene>
    <name evidence="2" type="ORF">GCM10008932_17370</name>
</gene>
<dbReference type="Pfam" id="PF02556">
    <property type="entry name" value="SecB"/>
    <property type="match status" value="1"/>
</dbReference>
<dbReference type="RefSeq" id="WP_343755741.1">
    <property type="nucleotide sequence ID" value="NZ_BAAACW010000110.1"/>
</dbReference>
<sequence>MEQYKASFQLTEYIVNKAEYNLNSNFKPTENELLEVDFEINAIISYEDNTDFITLRANVGDLENENCPFIINVEITGIFEFDGDDYSRESFLKTSGTAALFPYLRSLISDMSSISNVFSAFRLPLINVMEYLQDEDRIIINDNRSK</sequence>
<name>A0ABN0XJH6_9LACT</name>
<dbReference type="Gene3D" id="3.10.420.10">
    <property type="entry name" value="SecB-like"/>
    <property type="match status" value="1"/>
</dbReference>
<evidence type="ECO:0008006" key="4">
    <source>
        <dbReference type="Google" id="ProtNLM"/>
    </source>
</evidence>
<protein>
    <recommendedName>
        <fullName evidence="4">Preprotein translocase subunit SecB</fullName>
    </recommendedName>
</protein>
<evidence type="ECO:0000256" key="1">
    <source>
        <dbReference type="ARBA" id="ARBA00009990"/>
    </source>
</evidence>
<keyword evidence="3" id="KW-1185">Reference proteome</keyword>
<dbReference type="Proteomes" id="UP001501166">
    <property type="component" value="Unassembled WGS sequence"/>
</dbReference>
<organism evidence="2 3">
    <name type="scientific">Alkalibacterium iburiense</name>
    <dbReference type="NCBI Taxonomy" id="290589"/>
    <lineage>
        <taxon>Bacteria</taxon>
        <taxon>Bacillati</taxon>
        <taxon>Bacillota</taxon>
        <taxon>Bacilli</taxon>
        <taxon>Lactobacillales</taxon>
        <taxon>Carnobacteriaceae</taxon>
        <taxon>Alkalibacterium</taxon>
    </lineage>
</organism>
<dbReference type="EMBL" id="BAAACW010000110">
    <property type="protein sequence ID" value="GAA0365710.1"/>
    <property type="molecule type" value="Genomic_DNA"/>
</dbReference>
<comment type="caution">
    <text evidence="2">The sequence shown here is derived from an EMBL/GenBank/DDBJ whole genome shotgun (WGS) entry which is preliminary data.</text>
</comment>
<accession>A0ABN0XJH6</accession>
<reference evidence="2 3" key="1">
    <citation type="journal article" date="2019" name="Int. J. Syst. Evol. Microbiol.">
        <title>The Global Catalogue of Microorganisms (GCM) 10K type strain sequencing project: providing services to taxonomists for standard genome sequencing and annotation.</title>
        <authorList>
            <consortium name="The Broad Institute Genomics Platform"/>
            <consortium name="The Broad Institute Genome Sequencing Center for Infectious Disease"/>
            <person name="Wu L."/>
            <person name="Ma J."/>
        </authorList>
    </citation>
    <scope>NUCLEOTIDE SEQUENCE [LARGE SCALE GENOMIC DNA]</scope>
    <source>
        <strain evidence="2 3">JCM 12662</strain>
    </source>
</reference>
<proteinExistence type="inferred from homology"/>